<keyword evidence="3" id="KW-0639">Primosome</keyword>
<dbReference type="InterPro" id="IPR034151">
    <property type="entry name" value="TOPRIM_DnaG_bac"/>
</dbReference>
<evidence type="ECO:0000256" key="12">
    <source>
        <dbReference type="ARBA" id="ARBA00023163"/>
    </source>
</evidence>
<feature type="domain" description="Toprim" evidence="13">
    <location>
        <begin position="259"/>
        <end position="301"/>
    </location>
</feature>
<sequence length="301" mass="34458">MAGRIPRAFINSLLARTNIVALIDARVKLKKQGKYFIACCPFHHDNTPSFNVSSEKQFYHCFSCGSHGNAIDFLMNYDRLEFLESIEELATICGWNVPYEVHFSSNKQQNPHSRQKIYDIMNKLSQFYQQSLKQQAMVVHNYLQQRGLSTAVINNFVIGFAPPGWDNVIKHFGRSAEKIALLKAAGMVIKNNNGYTYDRFRNRVIFPIRDKRGRIIAFGGRLLGDGQPKYLNSPETDIFHKSRQLYGLYEAQQKHTELSRLLVVEGYMDVVTLTQFGIDYAVASLGTTTTTEHIQLLYRTT</sequence>
<dbReference type="GO" id="GO:0003677">
    <property type="term" value="F:DNA binding"/>
    <property type="evidence" value="ECO:0007669"/>
    <property type="project" value="UniProtKB-KW"/>
</dbReference>
<keyword evidence="4" id="KW-0808">Transferase</keyword>
<dbReference type="InterPro" id="IPR050219">
    <property type="entry name" value="DnaG_primase"/>
</dbReference>
<dbReference type="Pfam" id="PF01807">
    <property type="entry name" value="Zn_ribbon_DnaG"/>
    <property type="match status" value="1"/>
</dbReference>
<keyword evidence="6" id="KW-0235">DNA replication</keyword>
<dbReference type="AlphaFoldDB" id="A0A2N4XWQ5"/>
<evidence type="ECO:0000256" key="11">
    <source>
        <dbReference type="ARBA" id="ARBA00023125"/>
    </source>
</evidence>
<keyword evidence="12" id="KW-0804">Transcription</keyword>
<dbReference type="GO" id="GO:0008270">
    <property type="term" value="F:zinc ion binding"/>
    <property type="evidence" value="ECO:0007669"/>
    <property type="project" value="UniProtKB-KW"/>
</dbReference>
<dbReference type="InterPro" id="IPR006171">
    <property type="entry name" value="TOPRIM_dom"/>
</dbReference>
<evidence type="ECO:0000256" key="5">
    <source>
        <dbReference type="ARBA" id="ARBA00022695"/>
    </source>
</evidence>
<dbReference type="Pfam" id="PF08275">
    <property type="entry name" value="DNAG_N"/>
    <property type="match status" value="1"/>
</dbReference>
<dbReference type="FunFam" id="3.90.580.10:FF:000001">
    <property type="entry name" value="DNA primase"/>
    <property type="match status" value="1"/>
</dbReference>
<evidence type="ECO:0000256" key="4">
    <source>
        <dbReference type="ARBA" id="ARBA00022679"/>
    </source>
</evidence>
<dbReference type="SMART" id="SM00400">
    <property type="entry name" value="ZnF_CHCC"/>
    <property type="match status" value="1"/>
</dbReference>
<dbReference type="PANTHER" id="PTHR30313:SF2">
    <property type="entry name" value="DNA PRIMASE"/>
    <property type="match status" value="1"/>
</dbReference>
<dbReference type="GO" id="GO:0000428">
    <property type="term" value="C:DNA-directed RNA polymerase complex"/>
    <property type="evidence" value="ECO:0007669"/>
    <property type="project" value="UniProtKB-KW"/>
</dbReference>
<comment type="cofactor">
    <cofactor evidence="1">
        <name>Zn(2+)</name>
        <dbReference type="ChEBI" id="CHEBI:29105"/>
    </cofactor>
</comment>
<evidence type="ECO:0000313" key="15">
    <source>
        <dbReference type="Proteomes" id="UP000234253"/>
    </source>
</evidence>
<dbReference type="FunFam" id="3.90.980.10:FF:000001">
    <property type="entry name" value="DNA primase"/>
    <property type="match status" value="1"/>
</dbReference>
<evidence type="ECO:0000256" key="7">
    <source>
        <dbReference type="ARBA" id="ARBA00022723"/>
    </source>
</evidence>
<evidence type="ECO:0000256" key="3">
    <source>
        <dbReference type="ARBA" id="ARBA00022515"/>
    </source>
</evidence>
<keyword evidence="9" id="KW-0862">Zinc</keyword>
<dbReference type="NCBIfam" id="TIGR01391">
    <property type="entry name" value="dnaG"/>
    <property type="match status" value="1"/>
</dbReference>
<dbReference type="InterPro" id="IPR037068">
    <property type="entry name" value="DNA_primase_core_N_sf"/>
</dbReference>
<dbReference type="GO" id="GO:0003899">
    <property type="term" value="F:DNA-directed RNA polymerase activity"/>
    <property type="evidence" value="ECO:0007669"/>
    <property type="project" value="InterPro"/>
</dbReference>
<organism evidence="14 15">
    <name type="scientific">Candidatus Palibaumannia cicadellinicola</name>
    <dbReference type="NCBI Taxonomy" id="186490"/>
    <lineage>
        <taxon>Bacteria</taxon>
        <taxon>Pseudomonadati</taxon>
        <taxon>Pseudomonadota</taxon>
        <taxon>Gammaproteobacteria</taxon>
        <taxon>Candidatus Palibaumannia</taxon>
    </lineage>
</organism>
<dbReference type="Gene3D" id="3.90.980.10">
    <property type="entry name" value="DNA primase, catalytic core, N-terminal domain"/>
    <property type="match status" value="1"/>
</dbReference>
<keyword evidence="11" id="KW-0238">DNA-binding</keyword>
<dbReference type="PANTHER" id="PTHR30313">
    <property type="entry name" value="DNA PRIMASE"/>
    <property type="match status" value="1"/>
</dbReference>
<keyword evidence="10" id="KW-0460">Magnesium</keyword>
<dbReference type="OrthoDB" id="9803773at2"/>
<keyword evidence="2" id="KW-0240">DNA-directed RNA polymerase</keyword>
<dbReference type="InterPro" id="IPR002694">
    <property type="entry name" value="Znf_CHC2"/>
</dbReference>
<gene>
    <name evidence="14" type="ORF">CEX73_02250</name>
</gene>
<keyword evidence="7" id="KW-0479">Metal-binding</keyword>
<evidence type="ECO:0000313" key="14">
    <source>
        <dbReference type="EMBL" id="PLK58454.1"/>
    </source>
</evidence>
<dbReference type="SUPFAM" id="SSF57783">
    <property type="entry name" value="Zinc beta-ribbon"/>
    <property type="match status" value="1"/>
</dbReference>
<dbReference type="InterPro" id="IPR006295">
    <property type="entry name" value="DNA_primase_DnaG"/>
</dbReference>
<evidence type="ECO:0000259" key="13">
    <source>
        <dbReference type="PROSITE" id="PS50880"/>
    </source>
</evidence>
<reference evidence="14 15" key="1">
    <citation type="submission" date="2017-06" db="EMBL/GenBank/DDBJ databases">
        <title>Metabolic interaction between xylem feeders and their symbionts.</title>
        <authorList>
            <person name="Chouaia B."/>
        </authorList>
    </citation>
    <scope>NUCLEOTIDE SEQUENCE [LARGE SCALE GENOMIC DNA]</scope>
    <source>
        <strain evidence="14 15">Gra</strain>
    </source>
</reference>
<dbReference type="GO" id="GO:0006269">
    <property type="term" value="P:DNA replication, synthesis of primer"/>
    <property type="evidence" value="ECO:0007669"/>
    <property type="project" value="UniProtKB-KW"/>
</dbReference>
<dbReference type="Pfam" id="PF13155">
    <property type="entry name" value="Toprim_2"/>
    <property type="match status" value="1"/>
</dbReference>
<keyword evidence="5" id="KW-0548">Nucleotidyltransferase</keyword>
<dbReference type="Gene3D" id="3.40.1360.10">
    <property type="match status" value="1"/>
</dbReference>
<dbReference type="RefSeq" id="WP_101626972.1">
    <property type="nucleotide sequence ID" value="NZ_NJPO01000116.1"/>
</dbReference>
<dbReference type="EMBL" id="NJPO01000116">
    <property type="protein sequence ID" value="PLK58454.1"/>
    <property type="molecule type" value="Genomic_DNA"/>
</dbReference>
<dbReference type="SUPFAM" id="SSF56731">
    <property type="entry name" value="DNA primase core"/>
    <property type="match status" value="1"/>
</dbReference>
<evidence type="ECO:0000256" key="6">
    <source>
        <dbReference type="ARBA" id="ARBA00022705"/>
    </source>
</evidence>
<comment type="caution">
    <text evidence="14">The sequence shown here is derived from an EMBL/GenBank/DDBJ whole genome shotgun (WGS) entry which is preliminary data.</text>
</comment>
<keyword evidence="8" id="KW-0863">Zinc-finger</keyword>
<accession>A0A2N4XWQ5</accession>
<protein>
    <submittedName>
        <fullName evidence="14">DNA primase</fullName>
    </submittedName>
</protein>
<evidence type="ECO:0000256" key="9">
    <source>
        <dbReference type="ARBA" id="ARBA00022833"/>
    </source>
</evidence>
<evidence type="ECO:0000256" key="10">
    <source>
        <dbReference type="ARBA" id="ARBA00022842"/>
    </source>
</evidence>
<dbReference type="CDD" id="cd03364">
    <property type="entry name" value="TOPRIM_DnaG_primases"/>
    <property type="match status" value="1"/>
</dbReference>
<dbReference type="Gene3D" id="3.90.580.10">
    <property type="entry name" value="Zinc finger, CHC2-type domain"/>
    <property type="match status" value="1"/>
</dbReference>
<dbReference type="GO" id="GO:0005737">
    <property type="term" value="C:cytoplasm"/>
    <property type="evidence" value="ECO:0007669"/>
    <property type="project" value="TreeGrafter"/>
</dbReference>
<dbReference type="Proteomes" id="UP000234253">
    <property type="component" value="Unassembled WGS sequence"/>
</dbReference>
<proteinExistence type="predicted"/>
<dbReference type="GO" id="GO:1990077">
    <property type="term" value="C:primosome complex"/>
    <property type="evidence" value="ECO:0007669"/>
    <property type="project" value="UniProtKB-KW"/>
</dbReference>
<dbReference type="PROSITE" id="PS50880">
    <property type="entry name" value="TOPRIM"/>
    <property type="match status" value="1"/>
</dbReference>
<evidence type="ECO:0000256" key="8">
    <source>
        <dbReference type="ARBA" id="ARBA00022771"/>
    </source>
</evidence>
<name>A0A2N4XWQ5_9GAMM</name>
<dbReference type="InterPro" id="IPR013264">
    <property type="entry name" value="DNAG_N"/>
</dbReference>
<evidence type="ECO:0000256" key="1">
    <source>
        <dbReference type="ARBA" id="ARBA00001947"/>
    </source>
</evidence>
<dbReference type="InterPro" id="IPR036977">
    <property type="entry name" value="DNA_primase_Znf_CHC2"/>
</dbReference>
<evidence type="ECO:0000256" key="2">
    <source>
        <dbReference type="ARBA" id="ARBA00022478"/>
    </source>
</evidence>
<feature type="non-terminal residue" evidence="14">
    <location>
        <position position="301"/>
    </location>
</feature>